<keyword evidence="2" id="KW-1185">Reference proteome</keyword>
<dbReference type="EMBL" id="JAUTXU010000284">
    <property type="protein sequence ID" value="KAK3690623.1"/>
    <property type="molecule type" value="Genomic_DNA"/>
</dbReference>
<sequence>MALAPRSTSHTIFEKLKRKQENKTCFDCGAKNPTWSSVPFGIYLCLDCSANHRNLGVHISFVRSTNLDQWQWDQLRRMKVGGNESATKYFQRNGGSAALASKDPKTKYTSNAATKYKDELARRVEVDIKKFPDQVTVDDVADESEGTGTNTPAGEPADDFFSSWDKPSIKRPSNPPSRSGTPGINRTASPFLNANGNNGTASRPKSPLKPSDESTPAAQPTAARAISSSAVRKTTATAKPKANILGAKKTKLGAKKVDASALDFDEAEKKAREEAERKERLGYDPEETPAESTIQAAQPAAVATTTIHQPTPVSPGRAGGFGSTGQARERSDSEMERLGMGVRRLGFGQVGGGAPKSAAAAGKPMGFGAVSKPVVQDESQTFARTKFGTQKGISSDEFFGRNAFDPSAAAESRTRLQGFEGATSISSNAYFGRPEDEVDLGGDGNLEDAAKDFVRRFGITAGDDIENLTAMLGDGAQKLRGAVREYLNS</sequence>
<name>A0ACC3MFE3_9PEZI</name>
<evidence type="ECO:0000313" key="2">
    <source>
        <dbReference type="Proteomes" id="UP001281147"/>
    </source>
</evidence>
<reference evidence="1" key="1">
    <citation type="submission" date="2023-07" db="EMBL/GenBank/DDBJ databases">
        <title>Black Yeasts Isolated from many extreme environments.</title>
        <authorList>
            <person name="Coleine C."/>
            <person name="Stajich J.E."/>
            <person name="Selbmann L."/>
        </authorList>
    </citation>
    <scope>NUCLEOTIDE SEQUENCE</scope>
    <source>
        <strain evidence="1">CCFEE 5714</strain>
    </source>
</reference>
<organism evidence="1 2">
    <name type="scientific">Vermiconidia calcicola</name>
    <dbReference type="NCBI Taxonomy" id="1690605"/>
    <lineage>
        <taxon>Eukaryota</taxon>
        <taxon>Fungi</taxon>
        <taxon>Dikarya</taxon>
        <taxon>Ascomycota</taxon>
        <taxon>Pezizomycotina</taxon>
        <taxon>Dothideomycetes</taxon>
        <taxon>Dothideomycetidae</taxon>
        <taxon>Mycosphaerellales</taxon>
        <taxon>Extremaceae</taxon>
        <taxon>Vermiconidia</taxon>
    </lineage>
</organism>
<comment type="caution">
    <text evidence="1">The sequence shown here is derived from an EMBL/GenBank/DDBJ whole genome shotgun (WGS) entry which is preliminary data.</text>
</comment>
<gene>
    <name evidence="1" type="primary">GLO3_2</name>
    <name evidence="1" type="ORF">LTR37_019067</name>
</gene>
<evidence type="ECO:0000313" key="1">
    <source>
        <dbReference type="EMBL" id="KAK3690623.1"/>
    </source>
</evidence>
<proteinExistence type="predicted"/>
<accession>A0ACC3MFE3</accession>
<dbReference type="Proteomes" id="UP001281147">
    <property type="component" value="Unassembled WGS sequence"/>
</dbReference>
<protein>
    <submittedName>
        <fullName evidence="1">ADP-ribosylation factor GTPase activating protein, ER-Golgi transport</fullName>
    </submittedName>
</protein>